<reference evidence="3 4" key="1">
    <citation type="submission" date="2021-05" db="EMBL/GenBank/DDBJ databases">
        <title>Shewanella sp. JM162201.</title>
        <authorList>
            <person name="Xu S."/>
            <person name="Li A."/>
        </authorList>
    </citation>
    <scope>NUCLEOTIDE SEQUENCE [LARGE SCALE GENOMIC DNA]</scope>
    <source>
        <strain evidence="3 4">JM162201</strain>
    </source>
</reference>
<accession>A0ABS5UYW9</accession>
<proteinExistence type="predicted"/>
<keyword evidence="1" id="KW-0732">Signal</keyword>
<dbReference type="CDD" id="cd00442">
    <property type="entry name" value="Lyz-like"/>
    <property type="match status" value="1"/>
</dbReference>
<name>A0ABS5UYW9_9GAMM</name>
<protein>
    <recommendedName>
        <fullName evidence="2">Transglycosylase SLT domain-containing protein</fullName>
    </recommendedName>
</protein>
<gene>
    <name evidence="3" type="ORF">KJI95_02265</name>
</gene>
<evidence type="ECO:0000313" key="3">
    <source>
        <dbReference type="EMBL" id="MBT1443354.1"/>
    </source>
</evidence>
<dbReference type="Proteomes" id="UP001195903">
    <property type="component" value="Unassembled WGS sequence"/>
</dbReference>
<sequence length="203" mass="23507">MLRALMLFFPLALLLGGCATSPPQNPDNICSIFKEHDDWHDAALETQKKWGVPVHVPLAMMYQESSFKHDAAPPMEYFLGFIPTGRASDAYGYAQAKNATWDDYQRETGNSWASRSDFDDAIDFMGWYINKTNRVNRVSKWDAKAQYLNYHEGWGGYRRGTYKSKKWLIKVADKVDARSRRYAAQYKACKDELNSSWFKRLFS</sequence>
<feature type="domain" description="Transglycosylase SLT" evidence="2">
    <location>
        <begin position="8"/>
        <end position="189"/>
    </location>
</feature>
<dbReference type="EMBL" id="JAHEPS010000001">
    <property type="protein sequence ID" value="MBT1443354.1"/>
    <property type="molecule type" value="Genomic_DNA"/>
</dbReference>
<keyword evidence="4" id="KW-1185">Reference proteome</keyword>
<dbReference type="InterPro" id="IPR045795">
    <property type="entry name" value="SLT_4"/>
</dbReference>
<dbReference type="Gene3D" id="1.10.530.10">
    <property type="match status" value="1"/>
</dbReference>
<evidence type="ECO:0000259" key="2">
    <source>
        <dbReference type="Pfam" id="PF19489"/>
    </source>
</evidence>
<evidence type="ECO:0000256" key="1">
    <source>
        <dbReference type="SAM" id="SignalP"/>
    </source>
</evidence>
<dbReference type="Pfam" id="PF19489">
    <property type="entry name" value="SLT_4"/>
    <property type="match status" value="1"/>
</dbReference>
<dbReference type="InterPro" id="IPR023346">
    <property type="entry name" value="Lysozyme-like_dom_sf"/>
</dbReference>
<dbReference type="SUPFAM" id="SSF53955">
    <property type="entry name" value="Lysozyme-like"/>
    <property type="match status" value="1"/>
</dbReference>
<dbReference type="PROSITE" id="PS51257">
    <property type="entry name" value="PROKAR_LIPOPROTEIN"/>
    <property type="match status" value="1"/>
</dbReference>
<dbReference type="RefSeq" id="WP_214505542.1">
    <property type="nucleotide sequence ID" value="NZ_JAHEPS010000001.1"/>
</dbReference>
<evidence type="ECO:0000313" key="4">
    <source>
        <dbReference type="Proteomes" id="UP001195903"/>
    </source>
</evidence>
<feature type="signal peptide" evidence="1">
    <location>
        <begin position="1"/>
        <end position="19"/>
    </location>
</feature>
<comment type="caution">
    <text evidence="3">The sequence shown here is derived from an EMBL/GenBank/DDBJ whole genome shotgun (WGS) entry which is preliminary data.</text>
</comment>
<organism evidence="3 4">
    <name type="scientific">Shewanella jiangmenensis</name>
    <dbReference type="NCBI Taxonomy" id="2837387"/>
    <lineage>
        <taxon>Bacteria</taxon>
        <taxon>Pseudomonadati</taxon>
        <taxon>Pseudomonadota</taxon>
        <taxon>Gammaproteobacteria</taxon>
        <taxon>Alteromonadales</taxon>
        <taxon>Shewanellaceae</taxon>
        <taxon>Shewanella</taxon>
    </lineage>
</organism>
<feature type="chain" id="PRO_5046976827" description="Transglycosylase SLT domain-containing protein" evidence="1">
    <location>
        <begin position="20"/>
        <end position="203"/>
    </location>
</feature>